<evidence type="ECO:0000313" key="2">
    <source>
        <dbReference type="Proteomes" id="UP001614394"/>
    </source>
</evidence>
<comment type="caution">
    <text evidence="1">The sequence shown here is derived from an EMBL/GenBank/DDBJ whole genome shotgun (WGS) entry which is preliminary data.</text>
</comment>
<reference evidence="1 2" key="1">
    <citation type="submission" date="2024-10" db="EMBL/GenBank/DDBJ databases">
        <title>The Natural Products Discovery Center: Release of the First 8490 Sequenced Strains for Exploring Actinobacteria Biosynthetic Diversity.</title>
        <authorList>
            <person name="Kalkreuter E."/>
            <person name="Kautsar S.A."/>
            <person name="Yang D."/>
            <person name="Bader C.D."/>
            <person name="Teijaro C.N."/>
            <person name="Fluegel L."/>
            <person name="Davis C.M."/>
            <person name="Simpson J.R."/>
            <person name="Lauterbach L."/>
            <person name="Steele A.D."/>
            <person name="Gui C."/>
            <person name="Meng S."/>
            <person name="Li G."/>
            <person name="Viehrig K."/>
            <person name="Ye F."/>
            <person name="Su P."/>
            <person name="Kiefer A.F."/>
            <person name="Nichols A."/>
            <person name="Cepeda A.J."/>
            <person name="Yan W."/>
            <person name="Fan B."/>
            <person name="Jiang Y."/>
            <person name="Adhikari A."/>
            <person name="Zheng C.-J."/>
            <person name="Schuster L."/>
            <person name="Cowan T.M."/>
            <person name="Smanski M.J."/>
            <person name="Chevrette M.G."/>
            <person name="De Carvalho L.P.S."/>
            <person name="Shen B."/>
        </authorList>
    </citation>
    <scope>NUCLEOTIDE SEQUENCE [LARGE SCALE GENOMIC DNA]</scope>
    <source>
        <strain evidence="1 2">NPDC053399</strain>
    </source>
</reference>
<keyword evidence="2" id="KW-1185">Reference proteome</keyword>
<name>A0ABW8C8A7_9ACTN</name>
<protein>
    <submittedName>
        <fullName evidence="1">Uncharacterized protein</fullName>
    </submittedName>
</protein>
<sequence>MSSAISTFTLSLLAPVPHAPAPHCFFAVRPLIDGRDVVEEFFPDGLGAGPRKWFRTDGPLAATADPHEVRLAEDLCGAGCCGELSVTIRREGDHVLWADWQNTGDNGRSLPDVRFDAAQYDAELHRAAHDRSWERPADAVARLLDDTLRREADWFARWECDVDGVYPASDDPGWVDVYFHHSPRPWLRFGMRLPVTATEPAQVQADRLAAQVMTGDPRQAAGVRGV</sequence>
<accession>A0ABW8C8A7</accession>
<dbReference type="RefSeq" id="WP_399649819.1">
    <property type="nucleotide sequence ID" value="NZ_JBITYG010000004.1"/>
</dbReference>
<dbReference type="Proteomes" id="UP001614394">
    <property type="component" value="Unassembled WGS sequence"/>
</dbReference>
<dbReference type="EMBL" id="JBITYG010000004">
    <property type="protein sequence ID" value="MFI9102333.1"/>
    <property type="molecule type" value="Genomic_DNA"/>
</dbReference>
<proteinExistence type="predicted"/>
<gene>
    <name evidence="1" type="ORF">ACIGXA_17590</name>
</gene>
<organism evidence="1 2">
    <name type="scientific">Streptomyces fildesensis</name>
    <dbReference type="NCBI Taxonomy" id="375757"/>
    <lineage>
        <taxon>Bacteria</taxon>
        <taxon>Bacillati</taxon>
        <taxon>Actinomycetota</taxon>
        <taxon>Actinomycetes</taxon>
        <taxon>Kitasatosporales</taxon>
        <taxon>Streptomycetaceae</taxon>
        <taxon>Streptomyces</taxon>
    </lineage>
</organism>
<evidence type="ECO:0000313" key="1">
    <source>
        <dbReference type="EMBL" id="MFI9102333.1"/>
    </source>
</evidence>